<dbReference type="InterPro" id="IPR029063">
    <property type="entry name" value="SAM-dependent_MTases_sf"/>
</dbReference>
<evidence type="ECO:0000313" key="7">
    <source>
        <dbReference type="EMBL" id="OQO92202.1"/>
    </source>
</evidence>
<evidence type="ECO:0000256" key="5">
    <source>
        <dbReference type="PROSITE-ProRule" id="PRU01026"/>
    </source>
</evidence>
<feature type="binding site" evidence="5">
    <location>
        <position position="93"/>
    </location>
    <ligand>
        <name>S-adenosyl-L-methionine</name>
        <dbReference type="ChEBI" id="CHEBI:59789"/>
    </ligand>
</feature>
<dbReference type="PROSITE" id="PS01131">
    <property type="entry name" value="RRNA_A_DIMETH"/>
    <property type="match status" value="1"/>
</dbReference>
<dbReference type="STRING" id="1962155.B1813_08135"/>
<comment type="caution">
    <text evidence="7">The sequence shown here is derived from an EMBL/GenBank/DDBJ whole genome shotgun (WGS) entry which is preliminary data.</text>
</comment>
<dbReference type="SUPFAM" id="SSF53335">
    <property type="entry name" value="S-adenosyl-L-methionine-dependent methyltransferases"/>
    <property type="match status" value="1"/>
</dbReference>
<evidence type="ECO:0000256" key="1">
    <source>
        <dbReference type="ARBA" id="ARBA00022603"/>
    </source>
</evidence>
<feature type="binding site" evidence="5">
    <location>
        <position position="22"/>
    </location>
    <ligand>
        <name>S-adenosyl-L-methionine</name>
        <dbReference type="ChEBI" id="CHEBI:59789"/>
    </ligand>
</feature>
<evidence type="ECO:0000256" key="2">
    <source>
        <dbReference type="ARBA" id="ARBA00022679"/>
    </source>
</evidence>
<sequence>MPQHRRPSRHTPAANPSGVHFLVSDDVLRAMIRTCAPGPGDLVVDVGAGPGVVTAAVARTGARVIAVERDPDFVRTLRTRFRDRPRVRVVGGDLRTVPLPRRDFLVVANPPYAVSTALLRRLLGRGRPALRCAALTVEWGLARRVTAPLPRSREVAQWACRFDLTLVRRVPARCFRPTPTVDSAVLAIRRRPMSRSAEALATDLLDAAWHEPSRSVRALLRRSDVRGEPRLLRRCGIEPGSRAATVPPGAWAALAVETISPSARRERQGDGV</sequence>
<dbReference type="InterPro" id="IPR020598">
    <property type="entry name" value="rRNA_Ade_methylase_Trfase_N"/>
</dbReference>
<dbReference type="Gene3D" id="3.40.50.150">
    <property type="entry name" value="Vaccinia Virus protein VP39"/>
    <property type="match status" value="1"/>
</dbReference>
<evidence type="ECO:0000256" key="3">
    <source>
        <dbReference type="ARBA" id="ARBA00022691"/>
    </source>
</evidence>
<dbReference type="SMART" id="SM00650">
    <property type="entry name" value="rADc"/>
    <property type="match status" value="1"/>
</dbReference>
<keyword evidence="4 5" id="KW-0694">RNA-binding</keyword>
<keyword evidence="8" id="KW-1185">Reference proteome</keyword>
<dbReference type="InterPro" id="IPR020596">
    <property type="entry name" value="rRNA_Ade_Mease_Trfase_CS"/>
</dbReference>
<dbReference type="CDD" id="cd02440">
    <property type="entry name" value="AdoMet_MTases"/>
    <property type="match status" value="1"/>
</dbReference>
<name>A0A1V9A4Y5_SACPI</name>
<evidence type="ECO:0000256" key="4">
    <source>
        <dbReference type="ARBA" id="ARBA00022884"/>
    </source>
</evidence>
<protein>
    <submittedName>
        <fullName evidence="7">Dimethyladenosine transferase</fullName>
    </submittedName>
</protein>
<dbReference type="PANTHER" id="PTHR11727:SF7">
    <property type="entry name" value="DIMETHYLADENOSINE TRANSFERASE-RELATED"/>
    <property type="match status" value="1"/>
</dbReference>
<feature type="domain" description="Ribosomal RNA adenine methylase transferase N-terminal" evidence="6">
    <location>
        <begin position="27"/>
        <end position="192"/>
    </location>
</feature>
<dbReference type="AlphaFoldDB" id="A0A1V9A4Y5"/>
<dbReference type="Pfam" id="PF00398">
    <property type="entry name" value="RrnaAD"/>
    <property type="match status" value="1"/>
</dbReference>
<feature type="binding site" evidence="5">
    <location>
        <position position="20"/>
    </location>
    <ligand>
        <name>S-adenosyl-L-methionine</name>
        <dbReference type="ChEBI" id="CHEBI:59789"/>
    </ligand>
</feature>
<feature type="binding site" evidence="5">
    <location>
        <position position="47"/>
    </location>
    <ligand>
        <name>S-adenosyl-L-methionine</name>
        <dbReference type="ChEBI" id="CHEBI:59789"/>
    </ligand>
</feature>
<dbReference type="PROSITE" id="PS51689">
    <property type="entry name" value="SAM_RNA_A_N6_MT"/>
    <property type="match status" value="1"/>
</dbReference>
<feature type="binding site" evidence="5">
    <location>
        <position position="109"/>
    </location>
    <ligand>
        <name>S-adenosyl-L-methionine</name>
        <dbReference type="ChEBI" id="CHEBI:59789"/>
    </ligand>
</feature>
<dbReference type="InterPro" id="IPR001737">
    <property type="entry name" value="KsgA/Erm"/>
</dbReference>
<evidence type="ECO:0000313" key="8">
    <source>
        <dbReference type="Proteomes" id="UP000192591"/>
    </source>
</evidence>
<dbReference type="EMBL" id="MWIH01000005">
    <property type="protein sequence ID" value="OQO92202.1"/>
    <property type="molecule type" value="Genomic_DNA"/>
</dbReference>
<feature type="binding site" evidence="5">
    <location>
        <position position="68"/>
    </location>
    <ligand>
        <name>S-adenosyl-L-methionine</name>
        <dbReference type="ChEBI" id="CHEBI:59789"/>
    </ligand>
</feature>
<keyword evidence="3 5" id="KW-0949">S-adenosyl-L-methionine</keyword>
<organism evidence="7 8">
    <name type="scientific">Saccharomonospora piscinae</name>
    <dbReference type="NCBI Taxonomy" id="687388"/>
    <lineage>
        <taxon>Bacteria</taxon>
        <taxon>Bacillati</taxon>
        <taxon>Actinomycetota</taxon>
        <taxon>Actinomycetes</taxon>
        <taxon>Pseudonocardiales</taxon>
        <taxon>Pseudonocardiaceae</taxon>
        <taxon>Saccharomonospora</taxon>
    </lineage>
</organism>
<proteinExistence type="inferred from homology"/>
<dbReference type="PANTHER" id="PTHR11727">
    <property type="entry name" value="DIMETHYLADENOSINE TRANSFERASE"/>
    <property type="match status" value="1"/>
</dbReference>
<dbReference type="GO" id="GO:0003723">
    <property type="term" value="F:RNA binding"/>
    <property type="evidence" value="ECO:0007669"/>
    <property type="project" value="UniProtKB-UniRule"/>
</dbReference>
<accession>A0A1V9A4Y5</accession>
<keyword evidence="1 5" id="KW-0489">Methyltransferase</keyword>
<keyword evidence="2 5" id="KW-0808">Transferase</keyword>
<reference evidence="7 8" key="1">
    <citation type="submission" date="2017-02" db="EMBL/GenBank/DDBJ databases">
        <title>Draft genome of Saccharomonospora sp. 154.</title>
        <authorList>
            <person name="Alonso-Carmona G.S."/>
            <person name="De La Haba R."/>
            <person name="Vera-Gargallo B."/>
            <person name="Sandoval-Trujillo A.H."/>
            <person name="Ramirez-Duran N."/>
            <person name="Ventosa A."/>
        </authorList>
    </citation>
    <scope>NUCLEOTIDE SEQUENCE [LARGE SCALE GENOMIC DNA]</scope>
    <source>
        <strain evidence="7 8">LRS4.154</strain>
    </source>
</reference>
<evidence type="ECO:0000259" key="6">
    <source>
        <dbReference type="SMART" id="SM00650"/>
    </source>
</evidence>
<comment type="similarity">
    <text evidence="5">Belongs to the class I-like SAM-binding methyltransferase superfamily. rRNA adenine N(6)-methyltransferase family.</text>
</comment>
<dbReference type="GO" id="GO:0000179">
    <property type="term" value="F:rRNA (adenine-N6,N6-)-dimethyltransferase activity"/>
    <property type="evidence" value="ECO:0007669"/>
    <property type="project" value="UniProtKB-UniRule"/>
</dbReference>
<dbReference type="Proteomes" id="UP000192591">
    <property type="component" value="Unassembled WGS sequence"/>
</dbReference>
<dbReference type="RefSeq" id="WP_081191308.1">
    <property type="nucleotide sequence ID" value="NZ_MWIH01000005.1"/>
</dbReference>
<gene>
    <name evidence="7" type="ORF">B1813_08135</name>
</gene>